<dbReference type="GO" id="GO:0016887">
    <property type="term" value="F:ATP hydrolysis activity"/>
    <property type="evidence" value="ECO:0007669"/>
    <property type="project" value="InterPro"/>
</dbReference>
<name>A0A0F8ZCI6_9ZZZZ</name>
<proteinExistence type="predicted"/>
<comment type="caution">
    <text evidence="2">The sequence shown here is derived from an EMBL/GenBank/DDBJ whole genome shotgun (WGS) entry which is preliminary data.</text>
</comment>
<accession>A0A0F8ZCI6</accession>
<dbReference type="PANTHER" id="PTHR43581">
    <property type="entry name" value="ATP/GTP PHOSPHATASE"/>
    <property type="match status" value="1"/>
</dbReference>
<dbReference type="Pfam" id="PF13175">
    <property type="entry name" value="AAA_15"/>
    <property type="match status" value="1"/>
</dbReference>
<feature type="domain" description="Endonuclease GajA/Old nuclease/RecF-like AAA" evidence="1">
    <location>
        <begin position="76"/>
        <end position="131"/>
    </location>
</feature>
<dbReference type="Gene3D" id="3.40.50.300">
    <property type="entry name" value="P-loop containing nucleotide triphosphate hydrolases"/>
    <property type="match status" value="1"/>
</dbReference>
<reference evidence="2" key="1">
    <citation type="journal article" date="2015" name="Nature">
        <title>Complex archaea that bridge the gap between prokaryotes and eukaryotes.</title>
        <authorList>
            <person name="Spang A."/>
            <person name="Saw J.H."/>
            <person name="Jorgensen S.L."/>
            <person name="Zaremba-Niedzwiedzka K."/>
            <person name="Martijn J."/>
            <person name="Lind A.E."/>
            <person name="van Eijk R."/>
            <person name="Schleper C."/>
            <person name="Guy L."/>
            <person name="Ettema T.J."/>
        </authorList>
    </citation>
    <scope>NUCLEOTIDE SEQUENCE</scope>
</reference>
<evidence type="ECO:0000259" key="1">
    <source>
        <dbReference type="Pfam" id="PF13175"/>
    </source>
</evidence>
<gene>
    <name evidence="2" type="ORF">LCGC14_2791350</name>
</gene>
<dbReference type="PANTHER" id="PTHR43581:SF4">
    <property type="entry name" value="ATP_GTP PHOSPHATASE"/>
    <property type="match status" value="1"/>
</dbReference>
<protein>
    <recommendedName>
        <fullName evidence="1">Endonuclease GajA/Old nuclease/RecF-like AAA domain-containing protein</fullName>
    </recommendedName>
</protein>
<dbReference type="EMBL" id="LAZR01052127">
    <property type="protein sequence ID" value="KKK83640.1"/>
    <property type="molecule type" value="Genomic_DNA"/>
</dbReference>
<dbReference type="CDD" id="cd00267">
    <property type="entry name" value="ABC_ATPase"/>
    <property type="match status" value="1"/>
</dbReference>
<dbReference type="InterPro" id="IPR051396">
    <property type="entry name" value="Bact_Antivir_Def_Nuclease"/>
</dbReference>
<dbReference type="AlphaFoldDB" id="A0A0F8ZCI6"/>
<evidence type="ECO:0000313" key="2">
    <source>
        <dbReference type="EMBL" id="KKK83640.1"/>
    </source>
</evidence>
<dbReference type="InterPro" id="IPR041685">
    <property type="entry name" value="AAA_GajA/Old/RecF-like"/>
</dbReference>
<dbReference type="InterPro" id="IPR027417">
    <property type="entry name" value="P-loop_NTPase"/>
</dbReference>
<dbReference type="SUPFAM" id="SSF52540">
    <property type="entry name" value="P-loop containing nucleoside triphosphate hydrolases"/>
    <property type="match status" value="1"/>
</dbReference>
<sequence length="141" mass="17093">MIGHLINWCDYVFNFWHKQYQYIRENEGSSFVPQEDLKKYYLIKSGKAMRHTAIIFKYNNFKDNRKDFRWYFSFFLVFLFESEGLHKNAILLLDEPGIHLHLKVQFNLINFFQNLKDSVQIIYTTHSQFLIDKNPIILTSN</sequence>
<dbReference type="GO" id="GO:0005524">
    <property type="term" value="F:ATP binding"/>
    <property type="evidence" value="ECO:0007669"/>
    <property type="project" value="InterPro"/>
</dbReference>
<organism evidence="2">
    <name type="scientific">marine sediment metagenome</name>
    <dbReference type="NCBI Taxonomy" id="412755"/>
    <lineage>
        <taxon>unclassified sequences</taxon>
        <taxon>metagenomes</taxon>
        <taxon>ecological metagenomes</taxon>
    </lineage>
</organism>